<feature type="transmembrane region" description="Helical" evidence="6">
    <location>
        <begin position="47"/>
        <end position="72"/>
    </location>
</feature>
<dbReference type="WBParaSite" id="nRc.2.0.1.t23193-RA">
    <property type="protein sequence ID" value="nRc.2.0.1.t23193-RA"/>
    <property type="gene ID" value="nRc.2.0.1.g23193"/>
</dbReference>
<organism evidence="8 9">
    <name type="scientific">Romanomermis culicivorax</name>
    <name type="common">Nematode worm</name>
    <dbReference type="NCBI Taxonomy" id="13658"/>
    <lineage>
        <taxon>Eukaryota</taxon>
        <taxon>Metazoa</taxon>
        <taxon>Ecdysozoa</taxon>
        <taxon>Nematoda</taxon>
        <taxon>Enoplea</taxon>
        <taxon>Dorylaimia</taxon>
        <taxon>Mermithida</taxon>
        <taxon>Mermithoidea</taxon>
        <taxon>Mermithidae</taxon>
        <taxon>Romanomermis</taxon>
    </lineage>
</organism>
<dbReference type="InterPro" id="IPR017452">
    <property type="entry name" value="GPCR_Rhodpsn_7TM"/>
</dbReference>
<evidence type="ECO:0000256" key="2">
    <source>
        <dbReference type="ARBA" id="ARBA00022692"/>
    </source>
</evidence>
<keyword evidence="2 6" id="KW-0812">Transmembrane</keyword>
<dbReference type="Proteomes" id="UP000887565">
    <property type="component" value="Unplaced"/>
</dbReference>
<dbReference type="PROSITE" id="PS50262">
    <property type="entry name" value="G_PROTEIN_RECEP_F1_2"/>
    <property type="match status" value="1"/>
</dbReference>
<accession>A0A915J9M8</accession>
<dbReference type="SUPFAM" id="SSF81321">
    <property type="entry name" value="Family A G protein-coupled receptor-like"/>
    <property type="match status" value="1"/>
</dbReference>
<dbReference type="Gene3D" id="1.20.1070.10">
    <property type="entry name" value="Rhodopsin 7-helix transmembrane proteins"/>
    <property type="match status" value="1"/>
</dbReference>
<reference evidence="9" key="1">
    <citation type="submission" date="2022-11" db="UniProtKB">
        <authorList>
            <consortium name="WormBaseParasite"/>
        </authorList>
    </citation>
    <scope>IDENTIFICATION</scope>
</reference>
<evidence type="ECO:0000256" key="5">
    <source>
        <dbReference type="SAM" id="MobiDB-lite"/>
    </source>
</evidence>
<dbReference type="CDD" id="cd00637">
    <property type="entry name" value="7tm_classA_rhodopsin-like"/>
    <property type="match status" value="1"/>
</dbReference>
<dbReference type="AlphaFoldDB" id="A0A915J9M8"/>
<evidence type="ECO:0000313" key="9">
    <source>
        <dbReference type="WBParaSite" id="nRc.2.0.1.t23193-RA"/>
    </source>
</evidence>
<keyword evidence="8" id="KW-1185">Reference proteome</keyword>
<evidence type="ECO:0000256" key="6">
    <source>
        <dbReference type="SAM" id="Phobius"/>
    </source>
</evidence>
<evidence type="ECO:0000313" key="8">
    <source>
        <dbReference type="Proteomes" id="UP000887565"/>
    </source>
</evidence>
<feature type="domain" description="G-protein coupled receptors family 1 profile" evidence="7">
    <location>
        <begin position="63"/>
        <end position="185"/>
    </location>
</feature>
<protein>
    <submittedName>
        <fullName evidence="9">G-protein coupled receptors family 1 profile domain-containing protein</fullName>
    </submittedName>
</protein>
<feature type="transmembrane region" description="Helical" evidence="6">
    <location>
        <begin position="84"/>
        <end position="107"/>
    </location>
</feature>
<feature type="transmembrane region" description="Helical" evidence="6">
    <location>
        <begin position="119"/>
        <end position="143"/>
    </location>
</feature>
<dbReference type="PROSITE" id="PS00237">
    <property type="entry name" value="G_PROTEIN_RECEP_F1_1"/>
    <property type="match status" value="1"/>
</dbReference>
<dbReference type="GO" id="GO:0016020">
    <property type="term" value="C:membrane"/>
    <property type="evidence" value="ECO:0007669"/>
    <property type="project" value="UniProtKB-SubCell"/>
</dbReference>
<feature type="compositionally biased region" description="Basic and acidic residues" evidence="5">
    <location>
        <begin position="1"/>
        <end position="23"/>
    </location>
</feature>
<name>A0A915J9M8_ROMCU</name>
<dbReference type="InterPro" id="IPR000276">
    <property type="entry name" value="GPCR_Rhodpsn"/>
</dbReference>
<evidence type="ECO:0000259" key="7">
    <source>
        <dbReference type="PROSITE" id="PS50262"/>
    </source>
</evidence>
<proteinExistence type="predicted"/>
<sequence>MHLRRGYKERGREQDRMEDRMKEGSSMTKQQVQNNVANGKRMDLPSVILLFFLLFGGSLGLMLNGGLLFTNLAKRNFSHPKYCLFIYCLLFSNFLYTIVEITLQPWLIINRRVSKEQALCKFAGFLFFCGGVSSVFYQTLLSVNRYLLLCREDLNMKVFAKQFTWFYILGVLADSSKVSLMSHHD</sequence>
<evidence type="ECO:0000256" key="4">
    <source>
        <dbReference type="ARBA" id="ARBA00023136"/>
    </source>
</evidence>
<dbReference type="GO" id="GO:0004930">
    <property type="term" value="F:G protein-coupled receptor activity"/>
    <property type="evidence" value="ECO:0007669"/>
    <property type="project" value="InterPro"/>
</dbReference>
<feature type="region of interest" description="Disordered" evidence="5">
    <location>
        <begin position="1"/>
        <end position="29"/>
    </location>
</feature>
<evidence type="ECO:0000256" key="1">
    <source>
        <dbReference type="ARBA" id="ARBA00004370"/>
    </source>
</evidence>
<keyword evidence="4 6" id="KW-0472">Membrane</keyword>
<dbReference type="Pfam" id="PF00001">
    <property type="entry name" value="7tm_1"/>
    <property type="match status" value="1"/>
</dbReference>
<keyword evidence="3 6" id="KW-1133">Transmembrane helix</keyword>
<comment type="subcellular location">
    <subcellularLocation>
        <location evidence="1">Membrane</location>
    </subcellularLocation>
</comment>
<evidence type="ECO:0000256" key="3">
    <source>
        <dbReference type="ARBA" id="ARBA00022989"/>
    </source>
</evidence>